<reference evidence="1 2" key="1">
    <citation type="journal article" date="2023" name="bioRxiv">
        <title>An intranuclear bacterial parasite of deep-sea mussels expresses apoptosis inhibitors acquired from its host.</title>
        <authorList>
            <person name="Gonzalez Porras M.A."/>
            <person name="Assie A."/>
            <person name="Tietjen M."/>
            <person name="Violette M."/>
            <person name="Kleiner M."/>
            <person name="Gruber-Vodicka H."/>
            <person name="Dubilier N."/>
            <person name="Leisch N."/>
        </authorList>
    </citation>
    <scope>NUCLEOTIDE SEQUENCE [LARGE SCALE GENOMIC DNA]</scope>
    <source>
        <strain evidence="1">IAP13</strain>
    </source>
</reference>
<proteinExistence type="predicted"/>
<gene>
    <name evidence="1" type="ORF">QS748_13030</name>
</gene>
<accession>A0AA90P2S7</accession>
<protein>
    <submittedName>
        <fullName evidence="1">Uncharacterized protein</fullName>
    </submittedName>
</protein>
<dbReference type="AlphaFoldDB" id="A0AA90P2S7"/>
<name>A0AA90P2S7_9GAMM</name>
<dbReference type="EMBL" id="JASXSV010000029">
    <property type="protein sequence ID" value="MDP0590051.1"/>
    <property type="molecule type" value="Genomic_DNA"/>
</dbReference>
<comment type="caution">
    <text evidence="1">The sequence shown here is derived from an EMBL/GenBank/DDBJ whole genome shotgun (WGS) entry which is preliminary data.</text>
</comment>
<evidence type="ECO:0000313" key="2">
    <source>
        <dbReference type="Proteomes" id="UP001178148"/>
    </source>
</evidence>
<sequence>MEFNAFVVDGEMSYLVVPFPFGEQQVIKRVNENCMGSIHDERNITCSMGNDDLYTTHDSYYIMTTSKQNKVSLYCPPEFYGIFNTIAKNMSKHTGKKYMKIQIGLYHDISKHKMALNWHRDWWEHMTNNPDFLAFAVLDMTLPNDNIVSSHAQIALGFIDEDHAYLYTATRSGVTNSPSYKPEHEFVFNLSSMLKCRFQVVRNVQPLKELNNFTGSGYIVDQSMKRDDCKKIVHCRQVRPYEAERLTMIVRCFSAYDENEMNNDSEYKKVKNIGDENTYIAVMRNAAPCAWNTMVPTRTEYSHCDAPH</sequence>
<organism evidence="1 2">
    <name type="scientific">Candidatus Endonucleibacter bathymodioli</name>
    <dbReference type="NCBI Taxonomy" id="539814"/>
    <lineage>
        <taxon>Bacteria</taxon>
        <taxon>Pseudomonadati</taxon>
        <taxon>Pseudomonadota</taxon>
        <taxon>Gammaproteobacteria</taxon>
        <taxon>Oceanospirillales</taxon>
        <taxon>Endozoicomonadaceae</taxon>
        <taxon>Candidatus Endonucleibacter</taxon>
    </lineage>
</organism>
<evidence type="ECO:0000313" key="1">
    <source>
        <dbReference type="EMBL" id="MDP0590051.1"/>
    </source>
</evidence>
<dbReference type="Proteomes" id="UP001178148">
    <property type="component" value="Unassembled WGS sequence"/>
</dbReference>
<keyword evidence="2" id="KW-1185">Reference proteome</keyword>